<protein>
    <recommendedName>
        <fullName evidence="3">Porin domain-containing protein</fullName>
    </recommendedName>
</protein>
<dbReference type="SUPFAM" id="SSF56935">
    <property type="entry name" value="Porins"/>
    <property type="match status" value="1"/>
</dbReference>
<proteinExistence type="predicted"/>
<evidence type="ECO:0000313" key="1">
    <source>
        <dbReference type="EMBL" id="SJN55319.1"/>
    </source>
</evidence>
<dbReference type="Gene3D" id="2.40.160.10">
    <property type="entry name" value="Porin"/>
    <property type="match status" value="1"/>
</dbReference>
<accession>A0A1R4LFW9</accession>
<dbReference type="InterPro" id="IPR023614">
    <property type="entry name" value="Porin_dom_sf"/>
</dbReference>
<keyword evidence="2" id="KW-1185">Reference proteome</keyword>
<gene>
    <name evidence="1" type="ORF">VR7878_01189</name>
</gene>
<name>A0A1R4LFW9_VIBR1</name>
<evidence type="ECO:0008006" key="3">
    <source>
        <dbReference type="Google" id="ProtNLM"/>
    </source>
</evidence>
<sequence>MILSFFNIRYRKKYQEVSQVTCFFTLFLIFLPHEGYANPDDRFSLSGFGRITAGYLTTSQATYMGHSDHVSLKPETLLGLQTSYHFNSSLSATVQGIARTQRSSDEPLINWAYLSYQPGDNLLLKIGRLQTPFFVLSDVLDVGYTYPWISAPQQVYKSWLFPTYHGIDLAWGHANDNIDASLETYLGRYSGTHDTNFGITEYDVKIFGGVIASIDIDDLTLRISHHRGQVNLNKAELNQLQTALENAGYTKTAGALAQLHWIDLEEAAISYETIDYFLRAEWTMINPRQAYFIKDVQNYYVSAGYNIQPLTFYVTFAQSHVRYQTYSDEVLSSDSKLNQVVSALKSRSQDNLTTWTLGTRWDVHPQIALKAEVTFLEGKPGENAFFDSIRDDFDRNADLYRVSLEWVF</sequence>
<dbReference type="EMBL" id="FULE01000015">
    <property type="protein sequence ID" value="SJN55319.1"/>
    <property type="molecule type" value="Genomic_DNA"/>
</dbReference>
<organism evidence="1 2">
    <name type="scientific">Vibrio ruber (strain DSM 16370 / JCM 11486 / BCRC 17186 / CECT 7878 / LMG 23124 / VR1)</name>
    <dbReference type="NCBI Taxonomy" id="1123498"/>
    <lineage>
        <taxon>Bacteria</taxon>
        <taxon>Pseudomonadati</taxon>
        <taxon>Pseudomonadota</taxon>
        <taxon>Gammaproteobacteria</taxon>
        <taxon>Vibrionales</taxon>
        <taxon>Vibrionaceae</taxon>
        <taxon>Vibrio</taxon>
    </lineage>
</organism>
<dbReference type="AlphaFoldDB" id="A0A1R4LFW9"/>
<reference evidence="2" key="1">
    <citation type="submission" date="2017-02" db="EMBL/GenBank/DDBJ databases">
        <authorList>
            <person name="Rodrigo-Torres L."/>
            <person name="Arahal R.D."/>
            <person name="Lucena T."/>
        </authorList>
    </citation>
    <scope>NUCLEOTIDE SEQUENCE [LARGE SCALE GENOMIC DNA]</scope>
    <source>
        <strain evidence="2">CECT 7878</strain>
    </source>
</reference>
<dbReference type="STRING" id="1123498.VR7878_01189"/>
<evidence type="ECO:0000313" key="2">
    <source>
        <dbReference type="Proteomes" id="UP000188276"/>
    </source>
</evidence>
<dbReference type="Proteomes" id="UP000188276">
    <property type="component" value="Unassembled WGS sequence"/>
</dbReference>